<dbReference type="NCBIfam" id="TIGR00912">
    <property type="entry name" value="2A0309"/>
    <property type="match status" value="1"/>
</dbReference>
<keyword evidence="5" id="KW-0812">Transmembrane</keyword>
<dbReference type="Gene3D" id="1.20.1740.10">
    <property type="entry name" value="Amino acid/polyamine transporter I"/>
    <property type="match status" value="1"/>
</dbReference>
<gene>
    <name evidence="8" type="primary">yndE_1</name>
    <name evidence="8" type="ORF">CROST_010750</name>
</gene>
<evidence type="ECO:0000256" key="2">
    <source>
        <dbReference type="ARBA" id="ARBA00007998"/>
    </source>
</evidence>
<dbReference type="PANTHER" id="PTHR34975">
    <property type="entry name" value="SPORE GERMINATION PROTEIN A2"/>
    <property type="match status" value="1"/>
</dbReference>
<name>A0A1S8MG91_9CLOT</name>
<keyword evidence="9" id="KW-1185">Reference proteome</keyword>
<accession>A0A1S8MG91</accession>
<keyword evidence="4" id="KW-0309">Germination</keyword>
<sequence length="364" mass="40959">MNKSNDVYLSGSQITFYMFASLIGVGFTYLPNAVIEKANQDGWIACIVGAVYPIFLIFCASYMCKKSPKENILVLSKKYFGSIIGNTLNFIFIGFFLFVLTSEVAGFNNVFTVYASDFLKKYQVIALTLVVTAFAAYKGIKPLGRLCEVTFYLTIILIVLPIETLKEGNILNIMPIGQAGLVNVLKASKETAFFYTGAEAALLIYPFVKGSRKLLKSSLVAISLIVFIYTWVCFLNIYYYGIDASPKLLWPTIGLSDSIHIPIINSFRFIFISLWSIVIIRCISVYYFAVSFGISRITKKVSAETVTIFIYPIVFLLSMLYGNPTTRRYYSGILTEYFVIFILIYVSIITIITKFKEVGKHAKE</sequence>
<evidence type="ECO:0000256" key="6">
    <source>
        <dbReference type="ARBA" id="ARBA00022989"/>
    </source>
</evidence>
<evidence type="ECO:0000313" key="9">
    <source>
        <dbReference type="Proteomes" id="UP000190951"/>
    </source>
</evidence>
<protein>
    <submittedName>
        <fullName evidence="8">Spore germination protein YndE</fullName>
    </submittedName>
</protein>
<comment type="similarity">
    <text evidence="2">Belongs to the amino acid-polyamine-organocation (APC) superfamily. Spore germination protein (SGP) (TC 2.A.3.9) family.</text>
</comment>
<evidence type="ECO:0000313" key="8">
    <source>
        <dbReference type="EMBL" id="URZ10367.1"/>
    </source>
</evidence>
<evidence type="ECO:0000256" key="3">
    <source>
        <dbReference type="ARBA" id="ARBA00022448"/>
    </source>
</evidence>
<dbReference type="KEGG" id="crw:CROST_010750"/>
<comment type="subcellular location">
    <subcellularLocation>
        <location evidence="1">Membrane</location>
        <topology evidence="1">Multi-pass membrane protein</topology>
    </subcellularLocation>
</comment>
<dbReference type="AlphaFoldDB" id="A0A1S8MG91"/>
<dbReference type="Pfam" id="PF03845">
    <property type="entry name" value="Spore_permease"/>
    <property type="match status" value="1"/>
</dbReference>
<evidence type="ECO:0000256" key="4">
    <source>
        <dbReference type="ARBA" id="ARBA00022544"/>
    </source>
</evidence>
<dbReference type="RefSeq" id="WP_077832371.1">
    <property type="nucleotide sequence ID" value="NZ_CP096983.1"/>
</dbReference>
<keyword evidence="3" id="KW-0813">Transport</keyword>
<dbReference type="PANTHER" id="PTHR34975:SF2">
    <property type="entry name" value="SPORE GERMINATION PROTEIN A2"/>
    <property type="match status" value="1"/>
</dbReference>
<dbReference type="EMBL" id="CP096983">
    <property type="protein sequence ID" value="URZ10367.1"/>
    <property type="molecule type" value="Genomic_DNA"/>
</dbReference>
<reference evidence="8 9" key="1">
    <citation type="submission" date="2022-04" db="EMBL/GenBank/DDBJ databases">
        <title>Genome sequence of C. roseum typestrain.</title>
        <authorList>
            <person name="Poehlein A."/>
            <person name="Schoch T."/>
            <person name="Duerre P."/>
            <person name="Daniel R."/>
        </authorList>
    </citation>
    <scope>NUCLEOTIDE SEQUENCE [LARGE SCALE GENOMIC DNA]</scope>
    <source>
        <strain evidence="8 9">DSM 7320</strain>
    </source>
</reference>
<dbReference type="Proteomes" id="UP000190951">
    <property type="component" value="Chromosome"/>
</dbReference>
<proteinExistence type="inferred from homology"/>
<evidence type="ECO:0000256" key="7">
    <source>
        <dbReference type="ARBA" id="ARBA00023136"/>
    </source>
</evidence>
<dbReference type="STRING" id="84029.CROST_30910"/>
<evidence type="ECO:0000256" key="5">
    <source>
        <dbReference type="ARBA" id="ARBA00022692"/>
    </source>
</evidence>
<evidence type="ECO:0000256" key="1">
    <source>
        <dbReference type="ARBA" id="ARBA00004141"/>
    </source>
</evidence>
<keyword evidence="6" id="KW-1133">Transmembrane helix</keyword>
<dbReference type="GO" id="GO:0016020">
    <property type="term" value="C:membrane"/>
    <property type="evidence" value="ECO:0007669"/>
    <property type="project" value="UniProtKB-SubCell"/>
</dbReference>
<keyword evidence="7" id="KW-0472">Membrane</keyword>
<dbReference type="GO" id="GO:0009847">
    <property type="term" value="P:spore germination"/>
    <property type="evidence" value="ECO:0007669"/>
    <property type="project" value="InterPro"/>
</dbReference>
<organism evidence="8 9">
    <name type="scientific">Clostridium felsineum</name>
    <dbReference type="NCBI Taxonomy" id="36839"/>
    <lineage>
        <taxon>Bacteria</taxon>
        <taxon>Bacillati</taxon>
        <taxon>Bacillota</taxon>
        <taxon>Clostridia</taxon>
        <taxon>Eubacteriales</taxon>
        <taxon>Clostridiaceae</taxon>
        <taxon>Clostridium</taxon>
    </lineage>
</organism>
<dbReference type="InterPro" id="IPR004761">
    <property type="entry name" value="Spore_GerAB"/>
</dbReference>